<dbReference type="Pfam" id="PF01590">
    <property type="entry name" value="GAF"/>
    <property type="match status" value="1"/>
</dbReference>
<dbReference type="Proteomes" id="UP000470470">
    <property type="component" value="Unassembled WGS sequence"/>
</dbReference>
<sequence length="284" mass="30168">MTTVGATDPDLRYLRSHRLARLLPADVRAVLRNVAGHEAPAVWAEACAEAGVNREAELASSVDMTRLTAALATRRGAVGLVGRALHTRVTVFDLLAARYVGVQAPPADWARSSLDLLLQSRLQSPSRTAELSRLDLFGPATAARAARTARAAAAQLGTPIGLVTAVLDQAQEHLGTHGLPPWFEPAHGLPIEWSFCATTVRTRQPHLVHDLAADVLQRTNPLVVHEGARSYAGVPLLTRSGEVLGTVCVIDLEPRRFAAGDVAALRALADEAVAELEERAAPAA</sequence>
<keyword evidence="3" id="KW-1185">Reference proteome</keyword>
<dbReference type="InterPro" id="IPR003018">
    <property type="entry name" value="GAF"/>
</dbReference>
<dbReference type="EMBL" id="JAAGWK010000028">
    <property type="protein sequence ID" value="NEL56038.1"/>
    <property type="molecule type" value="Genomic_DNA"/>
</dbReference>
<evidence type="ECO:0000259" key="1">
    <source>
        <dbReference type="SMART" id="SM00065"/>
    </source>
</evidence>
<dbReference type="AlphaFoldDB" id="A0A7K3WHS8"/>
<organism evidence="2 3">
    <name type="scientific">Goekera deserti</name>
    <dbReference type="NCBI Taxonomy" id="2497753"/>
    <lineage>
        <taxon>Bacteria</taxon>
        <taxon>Bacillati</taxon>
        <taxon>Actinomycetota</taxon>
        <taxon>Actinomycetes</taxon>
        <taxon>Geodermatophilales</taxon>
        <taxon>Geodermatophilaceae</taxon>
        <taxon>Goekera</taxon>
    </lineage>
</organism>
<gene>
    <name evidence="2" type="ORF">G1H19_18855</name>
</gene>
<dbReference type="PANTHER" id="PTHR43102">
    <property type="entry name" value="SLR1143 PROTEIN"/>
    <property type="match status" value="1"/>
</dbReference>
<comment type="caution">
    <text evidence="2">The sequence shown here is derived from an EMBL/GenBank/DDBJ whole genome shotgun (WGS) entry which is preliminary data.</text>
</comment>
<protein>
    <submittedName>
        <fullName evidence="2">GAF domain-containing protein</fullName>
    </submittedName>
</protein>
<evidence type="ECO:0000313" key="3">
    <source>
        <dbReference type="Proteomes" id="UP000470470"/>
    </source>
</evidence>
<evidence type="ECO:0000313" key="2">
    <source>
        <dbReference type="EMBL" id="NEL56038.1"/>
    </source>
</evidence>
<dbReference type="InterPro" id="IPR029016">
    <property type="entry name" value="GAF-like_dom_sf"/>
</dbReference>
<name>A0A7K3WHS8_9ACTN</name>
<dbReference type="SUPFAM" id="SSF55781">
    <property type="entry name" value="GAF domain-like"/>
    <property type="match status" value="1"/>
</dbReference>
<dbReference type="Gene3D" id="3.30.450.40">
    <property type="match status" value="1"/>
</dbReference>
<proteinExistence type="predicted"/>
<dbReference type="SMART" id="SM00065">
    <property type="entry name" value="GAF"/>
    <property type="match status" value="1"/>
</dbReference>
<accession>A0A7K3WHS8</accession>
<reference evidence="2 3" key="1">
    <citation type="submission" date="2020-02" db="EMBL/GenBank/DDBJ databases">
        <title>The whole genome sequence of CPCC 205119.</title>
        <authorList>
            <person name="Jiang Z."/>
        </authorList>
    </citation>
    <scope>NUCLEOTIDE SEQUENCE [LARGE SCALE GENOMIC DNA]</scope>
    <source>
        <strain evidence="2 3">CPCC 205119</strain>
    </source>
</reference>
<dbReference type="PANTHER" id="PTHR43102:SF2">
    <property type="entry name" value="GAF DOMAIN-CONTAINING PROTEIN"/>
    <property type="match status" value="1"/>
</dbReference>
<dbReference type="RefSeq" id="WP_152729237.1">
    <property type="nucleotide sequence ID" value="NZ_JAABOZ010000003.1"/>
</dbReference>
<feature type="domain" description="GAF" evidence="1">
    <location>
        <begin position="140"/>
        <end position="281"/>
    </location>
</feature>